<dbReference type="Pfam" id="PF00011">
    <property type="entry name" value="HSP20"/>
    <property type="match status" value="1"/>
</dbReference>
<evidence type="ECO:0000256" key="1">
    <source>
        <dbReference type="PROSITE-ProRule" id="PRU00285"/>
    </source>
</evidence>
<proteinExistence type="inferred from homology"/>
<organism evidence="4">
    <name type="scientific">Oxalobacter aliiformigenes</name>
    <dbReference type="NCBI Taxonomy" id="2946593"/>
    <lineage>
        <taxon>Bacteria</taxon>
        <taxon>Pseudomonadati</taxon>
        <taxon>Pseudomonadota</taxon>
        <taxon>Betaproteobacteria</taxon>
        <taxon>Burkholderiales</taxon>
        <taxon>Oxalobacteraceae</taxon>
        <taxon>Oxalobacter</taxon>
    </lineage>
</organism>
<dbReference type="EMBL" id="CP098248">
    <property type="protein sequence ID" value="WAV97615.1"/>
    <property type="molecule type" value="Genomic_DNA"/>
</dbReference>
<sequence length="149" mass="17055">MANNLSNFNPFNEISRFEPLRNLDEFFNNYRLSSPWSSWEPEPRIKIDVSETEDAYLVKADAPGVPKEDIKVTVEGNFVTIEFEVKKENEQQDEGKTVRSERYYGVQSRSFALAQDVDETKAEATYKDGVLELKLPKKPGSARTQLTIS</sequence>
<dbReference type="InterPro" id="IPR002068">
    <property type="entry name" value="A-crystallin/Hsp20_dom"/>
</dbReference>
<evidence type="ECO:0000256" key="2">
    <source>
        <dbReference type="RuleBase" id="RU003616"/>
    </source>
</evidence>
<dbReference type="PROSITE" id="PS01031">
    <property type="entry name" value="SHSP"/>
    <property type="match status" value="1"/>
</dbReference>
<keyword evidence="6" id="KW-1185">Reference proteome</keyword>
<dbReference type="AlphaFoldDB" id="A0A9E9LGV8"/>
<protein>
    <submittedName>
        <fullName evidence="4">Hsp20/alpha crystallin family protein</fullName>
    </submittedName>
</protein>
<dbReference type="RefSeq" id="WP_269265105.1">
    <property type="nucleotide sequence ID" value="NZ_CP098247.1"/>
</dbReference>
<evidence type="ECO:0000313" key="6">
    <source>
        <dbReference type="Proteomes" id="UP001164794"/>
    </source>
</evidence>
<dbReference type="CDD" id="cd06464">
    <property type="entry name" value="ACD_sHsps-like"/>
    <property type="match status" value="1"/>
</dbReference>
<evidence type="ECO:0000259" key="3">
    <source>
        <dbReference type="PROSITE" id="PS01031"/>
    </source>
</evidence>
<comment type="similarity">
    <text evidence="1 2">Belongs to the small heat shock protein (HSP20) family.</text>
</comment>
<dbReference type="EMBL" id="CP098251">
    <property type="protein sequence ID" value="WAV91819.1"/>
    <property type="molecule type" value="Genomic_DNA"/>
</dbReference>
<dbReference type="PANTHER" id="PTHR11527">
    <property type="entry name" value="HEAT-SHOCK PROTEIN 20 FAMILY MEMBER"/>
    <property type="match status" value="1"/>
</dbReference>
<evidence type="ECO:0000313" key="5">
    <source>
        <dbReference type="EMBL" id="WAV97615.1"/>
    </source>
</evidence>
<dbReference type="InterPro" id="IPR031107">
    <property type="entry name" value="Small_HSP"/>
</dbReference>
<dbReference type="Proteomes" id="UP001164819">
    <property type="component" value="Chromosome"/>
</dbReference>
<name>A0A9E9LGV8_9BURK</name>
<dbReference type="Proteomes" id="UP001164794">
    <property type="component" value="Chromosome"/>
</dbReference>
<dbReference type="SUPFAM" id="SSF49764">
    <property type="entry name" value="HSP20-like chaperones"/>
    <property type="match status" value="1"/>
</dbReference>
<accession>A0A9E9LGV8</accession>
<reference evidence="4" key="2">
    <citation type="journal article" date="2022" name="Front. Microbiol.">
        <title>New perspectives on an old grouping: The genomic and phenotypic variability of Oxalobacter formigenes and the implications for calcium oxalate stone prevention.</title>
        <authorList>
            <person name="Chmiel J.A."/>
            <person name="Carr C."/>
            <person name="Stuivenberg G.A."/>
            <person name="Venema R."/>
            <person name="Chanyi R.M."/>
            <person name="Al K.F."/>
            <person name="Giguere D."/>
            <person name="Say H."/>
            <person name="Akouris P.P."/>
            <person name="Dominguez Romero S.A."/>
            <person name="Kwong A."/>
            <person name="Tai V."/>
            <person name="Koval S.F."/>
            <person name="Razvi H."/>
            <person name="Bjazevic J."/>
            <person name="Burton J.P."/>
        </authorList>
    </citation>
    <scope>NUCLEOTIDE SEQUENCE</scope>
    <source>
        <strain evidence="4">OxK</strain>
    </source>
</reference>
<evidence type="ECO:0000313" key="4">
    <source>
        <dbReference type="EMBL" id="WAV91819.1"/>
    </source>
</evidence>
<dbReference type="InterPro" id="IPR008978">
    <property type="entry name" value="HSP20-like_chaperone"/>
</dbReference>
<feature type="domain" description="SHSP" evidence="3">
    <location>
        <begin position="38"/>
        <end position="149"/>
    </location>
</feature>
<gene>
    <name evidence="5" type="ORF">NB645_02410</name>
    <name evidence="4" type="ORF">NB646_03510</name>
</gene>
<dbReference type="Gene3D" id="2.60.40.790">
    <property type="match status" value="1"/>
</dbReference>
<reference evidence="5" key="1">
    <citation type="journal article" date="2022" name="Front. Microbiol.">
        <title>New perspectives on an old grouping: The genomic and phenotypic variability of Oxalobacter formigenes and the implications for calcium oxalate stone prevention.</title>
        <authorList>
            <person name="Chmiel J.A."/>
            <person name="Carr C."/>
            <person name="Stuivenberg G.A."/>
            <person name="Venema R."/>
            <person name="Chanyi R.M."/>
            <person name="Al K.F."/>
            <person name="Giguere D."/>
            <person name="Say H."/>
            <person name="Akouris P.P."/>
            <person name="Dominguez Romero S.A."/>
            <person name="Kwong A."/>
            <person name="Tai V."/>
            <person name="Koval S.F."/>
            <person name="Razvi H."/>
            <person name="Bjazevic J."/>
            <person name="Burton J.P."/>
        </authorList>
    </citation>
    <scope>NUCLEOTIDE SEQUENCE</scope>
    <source>
        <strain evidence="5">HOxNP-1</strain>
    </source>
</reference>